<sequence>MQAVTLSAPPFPVYVSYLALSTPELIPQIQASQKVAEYILYLPSVSVSLPSRSRIFRPPVEPTPQPPAADSTPRRLRMDYFGSAAGRDIDTFIQPPQPPEALRVALVESAQSRLKTGPRLADFIYPSSPKKPLRDQSSSFRIPLPSGVPESEPDDFIPNIPDCEVRSEVGETEETPAPAELEQPVRRWRTTMIYD</sequence>
<proteinExistence type="predicted"/>
<dbReference type="EMBL" id="JAOYFB010000002">
    <property type="protein sequence ID" value="KAK4006574.1"/>
    <property type="molecule type" value="Genomic_DNA"/>
</dbReference>
<keyword evidence="2" id="KW-1185">Reference proteome</keyword>
<accession>A0ABQ9Z0Z2</accession>
<organism evidence="1 2">
    <name type="scientific">Daphnia magna</name>
    <dbReference type="NCBI Taxonomy" id="35525"/>
    <lineage>
        <taxon>Eukaryota</taxon>
        <taxon>Metazoa</taxon>
        <taxon>Ecdysozoa</taxon>
        <taxon>Arthropoda</taxon>
        <taxon>Crustacea</taxon>
        <taxon>Branchiopoda</taxon>
        <taxon>Diplostraca</taxon>
        <taxon>Cladocera</taxon>
        <taxon>Anomopoda</taxon>
        <taxon>Daphniidae</taxon>
        <taxon>Daphnia</taxon>
    </lineage>
</organism>
<dbReference type="Proteomes" id="UP001234178">
    <property type="component" value="Unassembled WGS sequence"/>
</dbReference>
<gene>
    <name evidence="1" type="ORF">OUZ56_011729</name>
</gene>
<protein>
    <submittedName>
        <fullName evidence="1">Uncharacterized protein</fullName>
    </submittedName>
</protein>
<comment type="caution">
    <text evidence="1">The sequence shown here is derived from an EMBL/GenBank/DDBJ whole genome shotgun (WGS) entry which is preliminary data.</text>
</comment>
<evidence type="ECO:0000313" key="2">
    <source>
        <dbReference type="Proteomes" id="UP001234178"/>
    </source>
</evidence>
<name>A0ABQ9Z0Z2_9CRUS</name>
<reference evidence="1 2" key="1">
    <citation type="journal article" date="2023" name="Nucleic Acids Res.">
        <title>The hologenome of Daphnia magna reveals possible DNA methylation and microbiome-mediated evolution of the host genome.</title>
        <authorList>
            <person name="Chaturvedi A."/>
            <person name="Li X."/>
            <person name="Dhandapani V."/>
            <person name="Marshall H."/>
            <person name="Kissane S."/>
            <person name="Cuenca-Cambronero M."/>
            <person name="Asole G."/>
            <person name="Calvet F."/>
            <person name="Ruiz-Romero M."/>
            <person name="Marangio P."/>
            <person name="Guigo R."/>
            <person name="Rago D."/>
            <person name="Mirbahai L."/>
            <person name="Eastwood N."/>
            <person name="Colbourne J.K."/>
            <person name="Zhou J."/>
            <person name="Mallon E."/>
            <person name="Orsini L."/>
        </authorList>
    </citation>
    <scope>NUCLEOTIDE SEQUENCE [LARGE SCALE GENOMIC DNA]</scope>
    <source>
        <strain evidence="1">LRV0_1</strain>
    </source>
</reference>
<evidence type="ECO:0000313" key="1">
    <source>
        <dbReference type="EMBL" id="KAK4006574.1"/>
    </source>
</evidence>